<reference evidence="4 5" key="1">
    <citation type="submission" date="2016-07" db="EMBL/GenBank/DDBJ databases">
        <title>Pervasive Adenine N6-methylation of Active Genes in Fungi.</title>
        <authorList>
            <consortium name="DOE Joint Genome Institute"/>
            <person name="Mondo S.J."/>
            <person name="Dannebaum R.O."/>
            <person name="Kuo R.C."/>
            <person name="Labutti K."/>
            <person name="Haridas S."/>
            <person name="Kuo A."/>
            <person name="Salamov A."/>
            <person name="Ahrendt S.R."/>
            <person name="Lipzen A."/>
            <person name="Sullivan W."/>
            <person name="Andreopoulos W.B."/>
            <person name="Clum A."/>
            <person name="Lindquist E."/>
            <person name="Daum C."/>
            <person name="Ramamoorthy G.K."/>
            <person name="Gryganskyi A."/>
            <person name="Culley D."/>
            <person name="Magnuson J.K."/>
            <person name="James T.Y."/>
            <person name="O'Malley M.A."/>
            <person name="Stajich J.E."/>
            <person name="Spatafora J.W."/>
            <person name="Visel A."/>
            <person name="Grigoriev I.V."/>
        </authorList>
    </citation>
    <scope>NUCLEOTIDE SEQUENCE [LARGE SCALE GENOMIC DNA]</scope>
    <source>
        <strain evidence="4 5">NRRL 2496</strain>
    </source>
</reference>
<gene>
    <name evidence="4" type="ORF">BCR43DRAFT_487831</name>
</gene>
<protein>
    <submittedName>
        <fullName evidence="4">SMAD/FHA domain-containing protein</fullName>
    </submittedName>
</protein>
<feature type="domain" description="FHA" evidence="2">
    <location>
        <begin position="80"/>
        <end position="133"/>
    </location>
</feature>
<dbReference type="EMBL" id="MCGN01000003">
    <property type="protein sequence ID" value="ORY98610.1"/>
    <property type="molecule type" value="Genomic_DNA"/>
</dbReference>
<feature type="region of interest" description="Disordered" evidence="1">
    <location>
        <begin position="282"/>
        <end position="334"/>
    </location>
</feature>
<evidence type="ECO:0000259" key="3">
    <source>
        <dbReference type="PROSITE" id="PS50174"/>
    </source>
</evidence>
<dbReference type="SMART" id="SM00443">
    <property type="entry name" value="G_patch"/>
    <property type="match status" value="1"/>
</dbReference>
<dbReference type="STRING" id="13706.A0A1X2HHQ0"/>
<dbReference type="Proteomes" id="UP000242180">
    <property type="component" value="Unassembled WGS sequence"/>
</dbReference>
<dbReference type="SMART" id="SM00240">
    <property type="entry name" value="FHA"/>
    <property type="match status" value="1"/>
</dbReference>
<dbReference type="PANTHER" id="PTHR23106">
    <property type="entry name" value="ANGIOGENIC FACTOR WITH G PATCH AND FHA DOMAINS 1"/>
    <property type="match status" value="1"/>
</dbReference>
<dbReference type="GO" id="GO:0003676">
    <property type="term" value="F:nucleic acid binding"/>
    <property type="evidence" value="ECO:0007669"/>
    <property type="project" value="InterPro"/>
</dbReference>
<feature type="domain" description="G-patch" evidence="3">
    <location>
        <begin position="265"/>
        <end position="313"/>
    </location>
</feature>
<evidence type="ECO:0000313" key="4">
    <source>
        <dbReference type="EMBL" id="ORY98610.1"/>
    </source>
</evidence>
<proteinExistence type="predicted"/>
<dbReference type="InParanoid" id="A0A1X2HHQ0"/>
<name>A0A1X2HHQ0_SYNRA</name>
<dbReference type="InterPro" id="IPR053027">
    <property type="entry name" value="AGGF1"/>
</dbReference>
<dbReference type="Gene3D" id="2.60.200.20">
    <property type="match status" value="1"/>
</dbReference>
<feature type="compositionally biased region" description="Basic and acidic residues" evidence="1">
    <location>
        <begin position="229"/>
        <end position="238"/>
    </location>
</feature>
<feature type="region of interest" description="Disordered" evidence="1">
    <location>
        <begin position="223"/>
        <end position="261"/>
    </location>
</feature>
<organism evidence="4 5">
    <name type="scientific">Syncephalastrum racemosum</name>
    <name type="common">Filamentous fungus</name>
    <dbReference type="NCBI Taxonomy" id="13706"/>
    <lineage>
        <taxon>Eukaryota</taxon>
        <taxon>Fungi</taxon>
        <taxon>Fungi incertae sedis</taxon>
        <taxon>Mucoromycota</taxon>
        <taxon>Mucoromycotina</taxon>
        <taxon>Mucoromycetes</taxon>
        <taxon>Mucorales</taxon>
        <taxon>Syncephalastraceae</taxon>
        <taxon>Syncephalastrum</taxon>
    </lineage>
</organism>
<dbReference type="OMA" id="MKQGWQP"/>
<comment type="caution">
    <text evidence="4">The sequence shown here is derived from an EMBL/GenBank/DDBJ whole genome shotgun (WGS) entry which is preliminary data.</text>
</comment>
<keyword evidence="5" id="KW-1185">Reference proteome</keyword>
<dbReference type="InterPro" id="IPR008984">
    <property type="entry name" value="SMAD_FHA_dom_sf"/>
</dbReference>
<evidence type="ECO:0000256" key="1">
    <source>
        <dbReference type="SAM" id="MobiDB-lite"/>
    </source>
</evidence>
<evidence type="ECO:0000259" key="2">
    <source>
        <dbReference type="PROSITE" id="PS50006"/>
    </source>
</evidence>
<evidence type="ECO:0000313" key="5">
    <source>
        <dbReference type="Proteomes" id="UP000242180"/>
    </source>
</evidence>
<dbReference type="SUPFAM" id="SSF49879">
    <property type="entry name" value="SMAD/FHA domain"/>
    <property type="match status" value="1"/>
</dbReference>
<dbReference type="AlphaFoldDB" id="A0A1X2HHQ0"/>
<dbReference type="PANTHER" id="PTHR23106:SF24">
    <property type="entry name" value="ANGIOGENIC FACTOR WITH G PATCH AND FHA DOMAINS 1"/>
    <property type="match status" value="1"/>
</dbReference>
<dbReference type="OrthoDB" id="21470at2759"/>
<dbReference type="PROSITE" id="PS50006">
    <property type="entry name" value="FHA_DOMAIN"/>
    <property type="match status" value="1"/>
</dbReference>
<sequence>MSQHNVTDRFIYYEEYDLWYDTEDGHYYKYDHDDAAYIPVGDIDQDEPTTTTDEAVLRMVVLASDVVPRHHLVLVDDHGLTVGRDRSWDQRLRLAEMAVSRFHCQIYFDRQDSEFYLLDTGSQHGTLLNGTRLSAPKSSSAPVRLHDGDIITIASTLLHVHLHPSGLPCDLCSTSTTPTISTYHPEKHAQSDAPSAATAFRSVESDRRQEQERLRTMFLGNTRPSSALYHDRAQDRRRITPKPKPPARPTAKEVPQTDNATSAAVQNVGNQMLQKMGWKQGERLGREGNDAGLLEPISVTPRHSRSGLGASTNIATSDESRRQRDARIAKERYQ</sequence>
<dbReference type="PROSITE" id="PS50174">
    <property type="entry name" value="G_PATCH"/>
    <property type="match status" value="1"/>
</dbReference>
<dbReference type="Pfam" id="PF00498">
    <property type="entry name" value="FHA"/>
    <property type="match status" value="1"/>
</dbReference>
<dbReference type="InterPro" id="IPR000467">
    <property type="entry name" value="G_patch_dom"/>
</dbReference>
<dbReference type="InterPro" id="IPR000253">
    <property type="entry name" value="FHA_dom"/>
</dbReference>
<accession>A0A1X2HHQ0</accession>
<feature type="compositionally biased region" description="Basic and acidic residues" evidence="1">
    <location>
        <begin position="318"/>
        <end position="334"/>
    </location>
</feature>
<dbReference type="Pfam" id="PF01585">
    <property type="entry name" value="G-patch"/>
    <property type="match status" value="1"/>
</dbReference>